<dbReference type="InterPro" id="IPR029044">
    <property type="entry name" value="Nucleotide-diphossugar_trans"/>
</dbReference>
<dbReference type="OrthoDB" id="2280357at2759"/>
<dbReference type="InterPro" id="IPR002685">
    <property type="entry name" value="Glyco_trans_15"/>
</dbReference>
<keyword evidence="2 4" id="KW-0808">Transferase</keyword>
<dbReference type="AlphaFoldDB" id="A0A1X2GR74"/>
<dbReference type="GO" id="GO:0006487">
    <property type="term" value="P:protein N-linked glycosylation"/>
    <property type="evidence" value="ECO:0007669"/>
    <property type="project" value="TreeGrafter"/>
</dbReference>
<dbReference type="Gene3D" id="3.90.550.10">
    <property type="entry name" value="Spore Coat Polysaccharide Biosynthesis Protein SpsA, Chain A"/>
    <property type="match status" value="1"/>
</dbReference>
<evidence type="ECO:0000256" key="3">
    <source>
        <dbReference type="SAM" id="MobiDB-lite"/>
    </source>
</evidence>
<sequence>MKKHPSMEKIRAMQPEISRRSDTSIPDDTWDSLPTRGVYYMAIHNDDLGTVRETMRSMMDRSNQTPYPWVFLSNEGFTKQFIHYTTKLAQSPVFFGRMDAEAFALPPWVQTHYMEYAMHELSSNSDIYKPDSILYRQTMRYQSGLFYHHSLFQNVDYVWKMEPGISFPCQLTEDPIGKMAKMNKSIGFMLTRQSQSEIEFEDMWRHTSKYIKHYSNMTADMDQTIFRKLVFRKKYYGCQFGFLSEILDTRFLKSFQHQHFFNYLDRTSGFFYAPWTESMFRSLAAALFLDKSRLHYFNEIGVVHERGMHCPFDLNLRHQCACDLNANEDFSKGRCIVQLLQDLDPQVIVNMAQYAIHHLKDVE</sequence>
<dbReference type="GO" id="GO:0000032">
    <property type="term" value="P:cell wall mannoprotein biosynthetic process"/>
    <property type="evidence" value="ECO:0007669"/>
    <property type="project" value="TreeGrafter"/>
</dbReference>
<name>A0A1X2GR74_9FUNG</name>
<reference evidence="4 5" key="1">
    <citation type="submission" date="2016-07" db="EMBL/GenBank/DDBJ databases">
        <title>Pervasive Adenine N6-methylation of Active Genes in Fungi.</title>
        <authorList>
            <consortium name="DOE Joint Genome Institute"/>
            <person name="Mondo S.J."/>
            <person name="Dannebaum R.O."/>
            <person name="Kuo R.C."/>
            <person name="Labutti K."/>
            <person name="Haridas S."/>
            <person name="Kuo A."/>
            <person name="Salamov A."/>
            <person name="Ahrendt S.R."/>
            <person name="Lipzen A."/>
            <person name="Sullivan W."/>
            <person name="Andreopoulos W.B."/>
            <person name="Clum A."/>
            <person name="Lindquist E."/>
            <person name="Daum C."/>
            <person name="Ramamoorthy G.K."/>
            <person name="Gryganskyi A."/>
            <person name="Culley D."/>
            <person name="Magnuson J.K."/>
            <person name="James T.Y."/>
            <person name="O'Malley M.A."/>
            <person name="Stajich J.E."/>
            <person name="Spatafora J.W."/>
            <person name="Visel A."/>
            <person name="Grigoriev I.V."/>
        </authorList>
    </citation>
    <scope>NUCLEOTIDE SEQUENCE [LARGE SCALE GENOMIC DNA]</scope>
    <source>
        <strain evidence="4 5">NRRL 3301</strain>
    </source>
</reference>
<dbReference type="PANTHER" id="PTHR31121">
    <property type="entry name" value="ALPHA-1,2 MANNOSYLTRANSFERASE KTR1"/>
    <property type="match status" value="1"/>
</dbReference>
<comment type="caution">
    <text evidence="4">The sequence shown here is derived from an EMBL/GenBank/DDBJ whole genome shotgun (WGS) entry which is preliminary data.</text>
</comment>
<dbReference type="SUPFAM" id="SSF53448">
    <property type="entry name" value="Nucleotide-diphospho-sugar transferases"/>
    <property type="match status" value="1"/>
</dbReference>
<protein>
    <submittedName>
        <fullName evidence="4">Nucleotide-diphospho-sugar transferase</fullName>
    </submittedName>
</protein>
<evidence type="ECO:0000256" key="2">
    <source>
        <dbReference type="ARBA" id="ARBA00022679"/>
    </source>
</evidence>
<feature type="region of interest" description="Disordered" evidence="3">
    <location>
        <begin position="1"/>
        <end position="27"/>
    </location>
</feature>
<dbReference type="STRING" id="101127.A0A1X2GR74"/>
<feature type="compositionally biased region" description="Basic and acidic residues" evidence="3">
    <location>
        <begin position="1"/>
        <end position="22"/>
    </location>
</feature>
<evidence type="ECO:0000313" key="4">
    <source>
        <dbReference type="EMBL" id="ORX59492.1"/>
    </source>
</evidence>
<dbReference type="Proteomes" id="UP000242146">
    <property type="component" value="Unassembled WGS sequence"/>
</dbReference>
<keyword evidence="5" id="KW-1185">Reference proteome</keyword>
<gene>
    <name evidence="4" type="ORF">DM01DRAFT_1405043</name>
</gene>
<dbReference type="EMBL" id="MCGT01000005">
    <property type="protein sequence ID" value="ORX59492.1"/>
    <property type="molecule type" value="Genomic_DNA"/>
</dbReference>
<dbReference type="GO" id="GO:0005794">
    <property type="term" value="C:Golgi apparatus"/>
    <property type="evidence" value="ECO:0007669"/>
    <property type="project" value="TreeGrafter"/>
</dbReference>
<evidence type="ECO:0000256" key="1">
    <source>
        <dbReference type="ARBA" id="ARBA00007677"/>
    </source>
</evidence>
<dbReference type="PANTHER" id="PTHR31121:SF14">
    <property type="entry name" value="O-GLYCOSIDE ALPHA-1,2-MANNOSYLTRANSFERASE HOMOLOG 6"/>
    <property type="match status" value="1"/>
</dbReference>
<organism evidence="4 5">
    <name type="scientific">Hesseltinella vesiculosa</name>
    <dbReference type="NCBI Taxonomy" id="101127"/>
    <lineage>
        <taxon>Eukaryota</taxon>
        <taxon>Fungi</taxon>
        <taxon>Fungi incertae sedis</taxon>
        <taxon>Mucoromycota</taxon>
        <taxon>Mucoromycotina</taxon>
        <taxon>Mucoromycetes</taxon>
        <taxon>Mucorales</taxon>
        <taxon>Cunninghamellaceae</taxon>
        <taxon>Hesseltinella</taxon>
    </lineage>
</organism>
<dbReference type="GO" id="GO:0006493">
    <property type="term" value="P:protein O-linked glycosylation"/>
    <property type="evidence" value="ECO:0007669"/>
    <property type="project" value="TreeGrafter"/>
</dbReference>
<accession>A0A1X2GR74</accession>
<dbReference type="GO" id="GO:0016020">
    <property type="term" value="C:membrane"/>
    <property type="evidence" value="ECO:0007669"/>
    <property type="project" value="InterPro"/>
</dbReference>
<evidence type="ECO:0000313" key="5">
    <source>
        <dbReference type="Proteomes" id="UP000242146"/>
    </source>
</evidence>
<dbReference type="GO" id="GO:0000026">
    <property type="term" value="F:alpha-1,2-mannosyltransferase activity"/>
    <property type="evidence" value="ECO:0007669"/>
    <property type="project" value="TreeGrafter"/>
</dbReference>
<dbReference type="Pfam" id="PF01793">
    <property type="entry name" value="Glyco_transf_15"/>
    <property type="match status" value="1"/>
</dbReference>
<proteinExistence type="inferred from homology"/>
<comment type="similarity">
    <text evidence="1">Belongs to the glycosyltransferase 15 family.</text>
</comment>